<keyword evidence="1" id="KW-1133">Transmembrane helix</keyword>
<name>A0A199XRW7_9FLAO</name>
<feature type="transmembrane region" description="Helical" evidence="1">
    <location>
        <begin position="79"/>
        <end position="103"/>
    </location>
</feature>
<sequence>MIRINLMTQIKLFIIALIVTFVLVVSFENIALVSGTFFQAQNTFLGLNLFLEILIFLVFSIFVVFGIKGYFEFYSKKVSNIIISVSGSILFLGILILLSQILLLESH</sequence>
<dbReference type="RefSeq" id="WP_231891067.1">
    <property type="nucleotide sequence ID" value="NZ_JMTM01000046.1"/>
</dbReference>
<gene>
    <name evidence="2" type="ORF">FLB_17660</name>
</gene>
<proteinExistence type="predicted"/>
<keyword evidence="1" id="KW-0812">Transmembrane</keyword>
<evidence type="ECO:0000313" key="2">
    <source>
        <dbReference type="EMBL" id="OAZ04074.1"/>
    </source>
</evidence>
<evidence type="ECO:0000313" key="3">
    <source>
        <dbReference type="Proteomes" id="UP000093807"/>
    </source>
</evidence>
<reference evidence="2 3" key="1">
    <citation type="submission" date="2016-06" db="EMBL/GenBank/DDBJ databases">
        <title>Draft genome sequence of Flavobacterium succinicans strain DD5b.</title>
        <authorList>
            <person name="Poehlein A."/>
            <person name="Daniel R."/>
            <person name="Simeonova D.D."/>
        </authorList>
    </citation>
    <scope>NUCLEOTIDE SEQUENCE [LARGE SCALE GENOMIC DNA]</scope>
    <source>
        <strain evidence="2 3">DD5b</strain>
    </source>
</reference>
<keyword evidence="3" id="KW-1185">Reference proteome</keyword>
<dbReference type="AlphaFoldDB" id="A0A199XRW7"/>
<keyword evidence="1" id="KW-0472">Membrane</keyword>
<feature type="transmembrane region" description="Helical" evidence="1">
    <location>
        <begin position="12"/>
        <end position="38"/>
    </location>
</feature>
<dbReference type="Proteomes" id="UP000093807">
    <property type="component" value="Unassembled WGS sequence"/>
</dbReference>
<protein>
    <submittedName>
        <fullName evidence="2">Uncharacterized protein</fullName>
    </submittedName>
</protein>
<feature type="transmembrane region" description="Helical" evidence="1">
    <location>
        <begin position="44"/>
        <end position="67"/>
    </location>
</feature>
<organism evidence="2 3">
    <name type="scientific">Flavobacterium succinicans</name>
    <dbReference type="NCBI Taxonomy" id="29536"/>
    <lineage>
        <taxon>Bacteria</taxon>
        <taxon>Pseudomonadati</taxon>
        <taxon>Bacteroidota</taxon>
        <taxon>Flavobacteriia</taxon>
        <taxon>Flavobacteriales</taxon>
        <taxon>Flavobacteriaceae</taxon>
        <taxon>Flavobacterium</taxon>
    </lineage>
</organism>
<dbReference type="PATRIC" id="fig|29536.5.peg.1849"/>
<evidence type="ECO:0000256" key="1">
    <source>
        <dbReference type="SAM" id="Phobius"/>
    </source>
</evidence>
<dbReference type="EMBL" id="JMTM01000046">
    <property type="protein sequence ID" value="OAZ04074.1"/>
    <property type="molecule type" value="Genomic_DNA"/>
</dbReference>
<comment type="caution">
    <text evidence="2">The sequence shown here is derived from an EMBL/GenBank/DDBJ whole genome shotgun (WGS) entry which is preliminary data.</text>
</comment>
<accession>A0A199XRW7</accession>